<dbReference type="Proteomes" id="UP000273054">
    <property type="component" value="Segment"/>
</dbReference>
<sequence>MYLHLIALVLFILLVIYLFGLSSVKEFCSEIITDERLRQDVKECAVETMRSNITPDTLAKVIVPKIW</sequence>
<proteinExistence type="predicted"/>
<evidence type="ECO:0000313" key="1">
    <source>
        <dbReference type="EMBL" id="SPN79377.1"/>
    </source>
</evidence>
<dbReference type="EMBL" id="LT994651">
    <property type="protein sequence ID" value="SPN79377.1"/>
    <property type="molecule type" value="Genomic_DNA"/>
</dbReference>
<reference evidence="1" key="1">
    <citation type="submission" date="2018-03" db="EMBL/GenBank/DDBJ databases">
        <authorList>
            <consortium name="Urmite Genomes"/>
        </authorList>
    </citation>
    <scope>NUCLEOTIDE SEQUENCE [LARGE SCALE GENOMIC DNA]</scope>
    <source>
        <strain evidence="1">IHUMI-27.7</strain>
    </source>
</reference>
<protein>
    <submittedName>
        <fullName evidence="1">Transmembrane domain-containing protein</fullName>
    </submittedName>
</protein>
<keyword evidence="1" id="KW-0472">Membrane</keyword>
<evidence type="ECO:0000313" key="2">
    <source>
        <dbReference type="Proteomes" id="UP000273054"/>
    </source>
</evidence>
<keyword evidence="2" id="KW-1185">Reference proteome</keyword>
<organism evidence="1">
    <name type="scientific">Brazilian cedratvirus IHUMI</name>
    <dbReference type="NCBI Taxonomy" id="2126980"/>
    <lineage>
        <taxon>Viruses</taxon>
        <taxon>Pithoviruses</taxon>
        <taxon>Orthocedratvirinae</taxon>
        <taxon>Alphacedratvirus</taxon>
        <taxon>Alphacedratvirus brasiliense</taxon>
    </lineage>
</organism>
<gene>
    <name evidence="1" type="ORF">BRZCDTV_306</name>
</gene>
<keyword evidence="1" id="KW-0812">Transmembrane</keyword>
<accession>A0A2R8FEE5</accession>
<name>A0A2R8FEE5_9VIRU</name>